<dbReference type="OrthoDB" id="9811869at2"/>
<keyword evidence="2" id="KW-0255">Endonuclease</keyword>
<evidence type="ECO:0000313" key="3">
    <source>
        <dbReference type="Proteomes" id="UP000481339"/>
    </source>
</evidence>
<evidence type="ECO:0000313" key="2">
    <source>
        <dbReference type="EMBL" id="KAB1631363.1"/>
    </source>
</evidence>
<sequence>MPYPLDSYLHLTQADARAQFERILARRPASPGSRQEAFFPVETLLCFGASFRVNGHGYGGANITRAPEPVPQLARLFRRSPGSIIRKMSNLDGSSPNGAKNDVIVALELTRDVPAYLAIYQRLLLASRAAGISAVQLPDFLELVPHDSPADIGAFFEIDLIPDWQMEQAVQIEIDAWQQKAPDIPTAETERLAVAGQRIGQQRFAKDVLRNYQRTCAFCGLRADAIPNSRHLLIASHVKPWRDATGRERLDAHNGIAACPTHDVAFDQGLVTVADDLTIVRAPHLRDAAAADERVAHNFGAAGMLDRLLVPSPAASPGGAYLQWHREHVWGGVHKIIP</sequence>
<evidence type="ECO:0000259" key="1">
    <source>
        <dbReference type="Pfam" id="PF13391"/>
    </source>
</evidence>
<dbReference type="AlphaFoldDB" id="A0A7C8FTH9"/>
<name>A0A7C8FTH9_9MICO</name>
<proteinExistence type="predicted"/>
<dbReference type="GO" id="GO:0004519">
    <property type="term" value="F:endonuclease activity"/>
    <property type="evidence" value="ECO:0007669"/>
    <property type="project" value="UniProtKB-KW"/>
</dbReference>
<keyword evidence="2" id="KW-0540">Nuclease</keyword>
<dbReference type="InterPro" id="IPR003615">
    <property type="entry name" value="HNH_nuc"/>
</dbReference>
<dbReference type="Pfam" id="PF13391">
    <property type="entry name" value="HNH_2"/>
    <property type="match status" value="1"/>
</dbReference>
<accession>A0A7C8FTH9</accession>
<dbReference type="EMBL" id="WBKA01000007">
    <property type="protein sequence ID" value="KAB1631363.1"/>
    <property type="molecule type" value="Genomic_DNA"/>
</dbReference>
<keyword evidence="2" id="KW-0378">Hydrolase</keyword>
<reference evidence="2 3" key="1">
    <citation type="submission" date="2019-09" db="EMBL/GenBank/DDBJ databases">
        <title>Phylogeny of genus Pseudoclavibacter and closely related genus.</title>
        <authorList>
            <person name="Li Y."/>
        </authorList>
    </citation>
    <scope>NUCLEOTIDE SEQUENCE [LARGE SCALE GENOMIC DNA]</scope>
    <source>
        <strain evidence="2 3">JCM 16921</strain>
    </source>
</reference>
<keyword evidence="3" id="KW-1185">Reference proteome</keyword>
<dbReference type="RefSeq" id="WP_158036779.1">
    <property type="nucleotide sequence ID" value="NZ_BAAAZV010000020.1"/>
</dbReference>
<feature type="domain" description="HNH nuclease" evidence="1">
    <location>
        <begin position="216"/>
        <end position="273"/>
    </location>
</feature>
<comment type="caution">
    <text evidence="2">The sequence shown here is derived from an EMBL/GenBank/DDBJ whole genome shotgun (WGS) entry which is preliminary data.</text>
</comment>
<gene>
    <name evidence="2" type="ORF">F8O02_08325</name>
</gene>
<organism evidence="2 3">
    <name type="scientific">Pseudoclavibacter caeni</name>
    <dbReference type="NCBI Taxonomy" id="908846"/>
    <lineage>
        <taxon>Bacteria</taxon>
        <taxon>Bacillati</taxon>
        <taxon>Actinomycetota</taxon>
        <taxon>Actinomycetes</taxon>
        <taxon>Micrococcales</taxon>
        <taxon>Microbacteriaceae</taxon>
        <taxon>Pseudoclavibacter</taxon>
    </lineage>
</organism>
<protein>
    <submittedName>
        <fullName evidence="2">HNH endonuclease</fullName>
    </submittedName>
</protein>
<dbReference type="Proteomes" id="UP000481339">
    <property type="component" value="Unassembled WGS sequence"/>
</dbReference>